<gene>
    <name evidence="4" type="ORF">SVUK_LOCUS211</name>
</gene>
<organism evidence="4 5">
    <name type="scientific">Strongylus vulgaris</name>
    <name type="common">Blood worm</name>
    <dbReference type="NCBI Taxonomy" id="40348"/>
    <lineage>
        <taxon>Eukaryota</taxon>
        <taxon>Metazoa</taxon>
        <taxon>Ecdysozoa</taxon>
        <taxon>Nematoda</taxon>
        <taxon>Chromadorea</taxon>
        <taxon>Rhabditida</taxon>
        <taxon>Rhabditina</taxon>
        <taxon>Rhabditomorpha</taxon>
        <taxon>Strongyloidea</taxon>
        <taxon>Strongylidae</taxon>
        <taxon>Strongylus</taxon>
    </lineage>
</organism>
<evidence type="ECO:0000256" key="3">
    <source>
        <dbReference type="SAM" id="MobiDB-lite"/>
    </source>
</evidence>
<evidence type="ECO:0000313" key="4">
    <source>
        <dbReference type="EMBL" id="VDM65213.1"/>
    </source>
</evidence>
<feature type="region of interest" description="Disordered" evidence="3">
    <location>
        <begin position="34"/>
        <end position="123"/>
    </location>
</feature>
<feature type="non-terminal residue" evidence="4">
    <location>
        <position position="1"/>
    </location>
</feature>
<dbReference type="GO" id="GO:0030688">
    <property type="term" value="C:preribosome, small subunit precursor"/>
    <property type="evidence" value="ECO:0007669"/>
    <property type="project" value="TreeGrafter"/>
</dbReference>
<dbReference type="GO" id="GO:0042274">
    <property type="term" value="P:ribosomal small subunit biogenesis"/>
    <property type="evidence" value="ECO:0007669"/>
    <property type="project" value="InterPro"/>
</dbReference>
<dbReference type="EMBL" id="UYYB01000300">
    <property type="protein sequence ID" value="VDM65213.1"/>
    <property type="molecule type" value="Genomic_DNA"/>
</dbReference>
<feature type="compositionally biased region" description="Basic and acidic residues" evidence="3">
    <location>
        <begin position="270"/>
        <end position="288"/>
    </location>
</feature>
<keyword evidence="5" id="KW-1185">Reference proteome</keyword>
<feature type="compositionally biased region" description="Acidic residues" evidence="3">
    <location>
        <begin position="53"/>
        <end position="72"/>
    </location>
</feature>
<dbReference type="InterPro" id="IPR007307">
    <property type="entry name" value="Ltv1"/>
</dbReference>
<dbReference type="OrthoDB" id="5852896at2759"/>
<accession>A0A3P7IBG3</accession>
<dbReference type="GO" id="GO:0005634">
    <property type="term" value="C:nucleus"/>
    <property type="evidence" value="ECO:0007669"/>
    <property type="project" value="TreeGrafter"/>
</dbReference>
<dbReference type="GO" id="GO:0005829">
    <property type="term" value="C:cytosol"/>
    <property type="evidence" value="ECO:0007669"/>
    <property type="project" value="TreeGrafter"/>
</dbReference>
<dbReference type="PANTHER" id="PTHR21531:SF0">
    <property type="entry name" value="PROTEIN LTV1 HOMOLOG"/>
    <property type="match status" value="1"/>
</dbReference>
<dbReference type="PANTHER" id="PTHR21531">
    <property type="entry name" value="LOW-TEMPERATURE VIABILITY PROTEIN LTV1-RELATED"/>
    <property type="match status" value="1"/>
</dbReference>
<evidence type="ECO:0000313" key="5">
    <source>
        <dbReference type="Proteomes" id="UP000270094"/>
    </source>
</evidence>
<feature type="region of interest" description="Disordered" evidence="3">
    <location>
        <begin position="266"/>
        <end position="303"/>
    </location>
</feature>
<sequence>EEEEILDEDVEKALEGNFEGEIEGGLEDDFVALAGGLAEPVPKTHLQPRQPADDEESDYDDNSYGDEDEEEREPTKQVRRDGPRREIDDRFDQLLEADYHDDQLGELDGDDYLVGGTLEPNDERVKRMIKESHAGPADDEEASKEWTRQRLRLIEENVIKDDDVMETVEVDESASKRLKWDCESYATQYSNIYNRPTLIQNPKTGKLSRRALKRLDREAQKVDDMEVDDEEMQSNEDDTMSQCTQTSTYSFILYMWDCTSSMGKSRVCRPKGETAEQRRLRKQAVKEARRWRRQEKKGNKMAFAEEHRKVAKERVGQIKTVPIV</sequence>
<comment type="similarity">
    <text evidence="1">Belongs to the LTV1 family.</text>
</comment>
<dbReference type="GO" id="GO:0000056">
    <property type="term" value="P:ribosomal small subunit export from nucleus"/>
    <property type="evidence" value="ECO:0007669"/>
    <property type="project" value="TreeGrafter"/>
</dbReference>
<evidence type="ECO:0000256" key="2">
    <source>
        <dbReference type="ARBA" id="ARBA00021561"/>
    </source>
</evidence>
<evidence type="ECO:0000256" key="1">
    <source>
        <dbReference type="ARBA" id="ARBA00009078"/>
    </source>
</evidence>
<proteinExistence type="inferred from homology"/>
<dbReference type="Proteomes" id="UP000270094">
    <property type="component" value="Unassembled WGS sequence"/>
</dbReference>
<dbReference type="AlphaFoldDB" id="A0A3P7IBG3"/>
<protein>
    <recommendedName>
        <fullName evidence="2">Protein LTV1 homolog</fullName>
    </recommendedName>
</protein>
<feature type="compositionally biased region" description="Basic and acidic residues" evidence="3">
    <location>
        <begin position="73"/>
        <end position="103"/>
    </location>
</feature>
<reference evidence="4 5" key="1">
    <citation type="submission" date="2018-11" db="EMBL/GenBank/DDBJ databases">
        <authorList>
            <consortium name="Pathogen Informatics"/>
        </authorList>
    </citation>
    <scope>NUCLEOTIDE SEQUENCE [LARGE SCALE GENOMIC DNA]</scope>
</reference>
<name>A0A3P7IBG3_STRVU</name>